<dbReference type="SUPFAM" id="SSF51230">
    <property type="entry name" value="Single hybrid motif"/>
    <property type="match status" value="1"/>
</dbReference>
<dbReference type="PANTHER" id="PTHR43178">
    <property type="entry name" value="DIHYDROLIPOAMIDE ACETYLTRANSFERASE COMPONENT OF PYRUVATE DEHYDROGENASE COMPLEX"/>
    <property type="match status" value="1"/>
</dbReference>
<evidence type="ECO:0000259" key="10">
    <source>
        <dbReference type="PROSITE" id="PS51826"/>
    </source>
</evidence>
<proteinExistence type="inferred from homology"/>
<evidence type="ECO:0000256" key="1">
    <source>
        <dbReference type="ARBA" id="ARBA00001938"/>
    </source>
</evidence>
<dbReference type="PANTHER" id="PTHR43178:SF5">
    <property type="entry name" value="LIPOAMIDE ACYLTRANSFERASE COMPONENT OF BRANCHED-CHAIN ALPHA-KETO ACID DEHYDROGENASE COMPLEX, MITOCHONDRIAL"/>
    <property type="match status" value="1"/>
</dbReference>
<evidence type="ECO:0000256" key="2">
    <source>
        <dbReference type="ARBA" id="ARBA00007317"/>
    </source>
</evidence>
<comment type="caution">
    <text evidence="11">The sequence shown here is derived from an EMBL/GenBank/DDBJ whole genome shotgun (WGS) entry which is preliminary data.</text>
</comment>
<dbReference type="InterPro" id="IPR004167">
    <property type="entry name" value="PSBD"/>
</dbReference>
<evidence type="ECO:0000256" key="3">
    <source>
        <dbReference type="ARBA" id="ARBA00011484"/>
    </source>
</evidence>
<dbReference type="Pfam" id="PF02817">
    <property type="entry name" value="E3_binding"/>
    <property type="match status" value="1"/>
</dbReference>
<gene>
    <name evidence="11" type="ORF">B4O97_10315</name>
</gene>
<organism evidence="11 12">
    <name type="scientific">Marispirochaeta aestuarii</name>
    <dbReference type="NCBI Taxonomy" id="1963862"/>
    <lineage>
        <taxon>Bacteria</taxon>
        <taxon>Pseudomonadati</taxon>
        <taxon>Spirochaetota</taxon>
        <taxon>Spirochaetia</taxon>
        <taxon>Spirochaetales</taxon>
        <taxon>Spirochaetaceae</taxon>
        <taxon>Marispirochaeta</taxon>
    </lineage>
</organism>
<dbReference type="PROSITE" id="PS00189">
    <property type="entry name" value="LIPOYL"/>
    <property type="match status" value="1"/>
</dbReference>
<dbReference type="CDD" id="cd06849">
    <property type="entry name" value="lipoyl_domain"/>
    <property type="match status" value="1"/>
</dbReference>
<dbReference type="EMBL" id="MWQY01000010">
    <property type="protein sequence ID" value="ORC35118.1"/>
    <property type="molecule type" value="Genomic_DNA"/>
</dbReference>
<dbReference type="STRING" id="1963862.B4O97_10315"/>
<dbReference type="PROSITE" id="PS51826">
    <property type="entry name" value="PSBD"/>
    <property type="match status" value="1"/>
</dbReference>
<dbReference type="GO" id="GO:0031405">
    <property type="term" value="F:lipoic acid binding"/>
    <property type="evidence" value="ECO:0007669"/>
    <property type="project" value="TreeGrafter"/>
</dbReference>
<feature type="compositionally biased region" description="Basic and acidic residues" evidence="8">
    <location>
        <begin position="94"/>
        <end position="114"/>
    </location>
</feature>
<keyword evidence="12" id="KW-1185">Reference proteome</keyword>
<evidence type="ECO:0000313" key="12">
    <source>
        <dbReference type="Proteomes" id="UP000192343"/>
    </source>
</evidence>
<comment type="subunit">
    <text evidence="3">Forms a 24-polypeptide structural core with octahedral symmetry.</text>
</comment>
<dbReference type="InterPro" id="IPR001078">
    <property type="entry name" value="2-oxoacid_DH_actylTfrase"/>
</dbReference>
<dbReference type="PROSITE" id="PS50968">
    <property type="entry name" value="BIOTINYL_LIPOYL"/>
    <property type="match status" value="1"/>
</dbReference>
<evidence type="ECO:0000256" key="5">
    <source>
        <dbReference type="ARBA" id="ARBA00022823"/>
    </source>
</evidence>
<evidence type="ECO:0000256" key="8">
    <source>
        <dbReference type="SAM" id="MobiDB-lite"/>
    </source>
</evidence>
<feature type="region of interest" description="Disordered" evidence="8">
    <location>
        <begin position="84"/>
        <end position="157"/>
    </location>
</feature>
<keyword evidence="6 7" id="KW-0012">Acyltransferase</keyword>
<dbReference type="GO" id="GO:0016407">
    <property type="term" value="F:acetyltransferase activity"/>
    <property type="evidence" value="ECO:0007669"/>
    <property type="project" value="TreeGrafter"/>
</dbReference>
<protein>
    <recommendedName>
        <fullName evidence="7">Dihydrolipoamide acetyltransferase component of pyruvate dehydrogenase complex</fullName>
        <ecNumber evidence="7">2.3.1.-</ecNumber>
    </recommendedName>
</protein>
<dbReference type="Gene3D" id="4.10.320.10">
    <property type="entry name" value="E3-binding domain"/>
    <property type="match status" value="1"/>
</dbReference>
<dbReference type="AlphaFoldDB" id="A0A1Y1RYU6"/>
<dbReference type="RefSeq" id="WP_083050598.1">
    <property type="nucleotide sequence ID" value="NZ_MWQY01000010.1"/>
</dbReference>
<dbReference type="InterPro" id="IPR011053">
    <property type="entry name" value="Single_hybrid_motif"/>
</dbReference>
<dbReference type="InterPro" id="IPR003016">
    <property type="entry name" value="2-oxoA_DH_lipoyl-BS"/>
</dbReference>
<sequence length="446" mass="46529">MATEILMPRQGNSVESCVILEWRKNEGDQVKTGEIVCEVETDKATFEIESPADGVLLKRFFEEGDDVPVLTVIAAVGEAGEDVSAMAPGGGASAEKKEAPAAAKTEKQEKKDETPASSAPAAGTVSAEGRAGVSPRARKTAAEKGVNLDGLTGSGPGGRVIERDVLAAEPSVSVSPAARAAMVAGMVAPARGSGIGGRILSADLAASAAPRTVAAEETREIPVKGVRKLIAERMHASLQNTAQLTMNSSADARELQAYRAQCKAAPEEMGMAGITLNDMVLFVVSRVLLRYPYMNAEMHPDKIVEYGSVNLGFAVDTERGLMVPVIRNADRLSLKAISAEAKRLGKACIDGNINPDELAGGTFTITNLGALGVESFTPVLNAPQVGILGVNGIELKPVQGKEGVEFVPHMGLSLTIDHRAVDGAPGARFLQAVAKELANFRLALAD</sequence>
<evidence type="ECO:0000259" key="9">
    <source>
        <dbReference type="PROSITE" id="PS50968"/>
    </source>
</evidence>
<keyword evidence="4 7" id="KW-0808">Transferase</keyword>
<dbReference type="Gene3D" id="2.40.50.100">
    <property type="match status" value="1"/>
</dbReference>
<evidence type="ECO:0000256" key="7">
    <source>
        <dbReference type="RuleBase" id="RU003423"/>
    </source>
</evidence>
<evidence type="ECO:0000256" key="6">
    <source>
        <dbReference type="ARBA" id="ARBA00023315"/>
    </source>
</evidence>
<dbReference type="OrthoDB" id="9805770at2"/>
<comment type="cofactor">
    <cofactor evidence="1 7">
        <name>(R)-lipoate</name>
        <dbReference type="ChEBI" id="CHEBI:83088"/>
    </cofactor>
</comment>
<dbReference type="InterPro" id="IPR000089">
    <property type="entry name" value="Biotin_lipoyl"/>
</dbReference>
<dbReference type="Gene3D" id="3.30.559.10">
    <property type="entry name" value="Chloramphenicol acetyltransferase-like domain"/>
    <property type="match status" value="1"/>
</dbReference>
<dbReference type="InterPro" id="IPR036625">
    <property type="entry name" value="E3-bd_dom_sf"/>
</dbReference>
<comment type="similarity">
    <text evidence="2 7">Belongs to the 2-oxoacid dehydrogenase family.</text>
</comment>
<dbReference type="EC" id="2.3.1.-" evidence="7"/>
<accession>A0A1Y1RYU6</accession>
<evidence type="ECO:0000313" key="11">
    <source>
        <dbReference type="EMBL" id="ORC35118.1"/>
    </source>
</evidence>
<dbReference type="GO" id="GO:0005737">
    <property type="term" value="C:cytoplasm"/>
    <property type="evidence" value="ECO:0007669"/>
    <property type="project" value="TreeGrafter"/>
</dbReference>
<dbReference type="Pfam" id="PF00198">
    <property type="entry name" value="2-oxoacid_dh"/>
    <property type="match status" value="1"/>
</dbReference>
<dbReference type="SUPFAM" id="SSF52777">
    <property type="entry name" value="CoA-dependent acyltransferases"/>
    <property type="match status" value="1"/>
</dbReference>
<reference evidence="11 12" key="1">
    <citation type="submission" date="2017-03" db="EMBL/GenBank/DDBJ databases">
        <title>Draft Genome sequence of Marispirochaeta sp. strain JC444.</title>
        <authorList>
            <person name="Shivani Y."/>
            <person name="Subhash Y."/>
            <person name="Sasikala C."/>
            <person name="Ramana C."/>
        </authorList>
    </citation>
    <scope>NUCLEOTIDE SEQUENCE [LARGE SCALE GENOMIC DNA]</scope>
    <source>
        <strain evidence="11 12">JC444</strain>
    </source>
</reference>
<dbReference type="InterPro" id="IPR023213">
    <property type="entry name" value="CAT-like_dom_sf"/>
</dbReference>
<feature type="domain" description="Lipoyl-binding" evidence="9">
    <location>
        <begin position="2"/>
        <end position="77"/>
    </location>
</feature>
<dbReference type="SUPFAM" id="SSF47005">
    <property type="entry name" value="Peripheral subunit-binding domain of 2-oxo acid dehydrogenase complex"/>
    <property type="match status" value="1"/>
</dbReference>
<name>A0A1Y1RYU6_9SPIO</name>
<dbReference type="Proteomes" id="UP000192343">
    <property type="component" value="Unassembled WGS sequence"/>
</dbReference>
<evidence type="ECO:0000256" key="4">
    <source>
        <dbReference type="ARBA" id="ARBA00022679"/>
    </source>
</evidence>
<keyword evidence="5 7" id="KW-0450">Lipoyl</keyword>
<dbReference type="InterPro" id="IPR050743">
    <property type="entry name" value="2-oxoacid_DH_E2_comp"/>
</dbReference>
<dbReference type="Pfam" id="PF00364">
    <property type="entry name" value="Biotin_lipoyl"/>
    <property type="match status" value="1"/>
</dbReference>
<feature type="domain" description="Peripheral subunit-binding (PSBD)" evidence="10">
    <location>
        <begin position="132"/>
        <end position="169"/>
    </location>
</feature>